<keyword evidence="5" id="KW-1133">Transmembrane helix</keyword>
<dbReference type="SUPFAM" id="SSF56420">
    <property type="entry name" value="Peptide deformylase"/>
    <property type="match status" value="1"/>
</dbReference>
<feature type="region of interest" description="Disordered" evidence="4">
    <location>
        <begin position="84"/>
        <end position="129"/>
    </location>
</feature>
<dbReference type="GO" id="GO:0006412">
    <property type="term" value="P:translation"/>
    <property type="evidence" value="ECO:0007669"/>
    <property type="project" value="UniProtKB-KW"/>
</dbReference>
<dbReference type="NCBIfam" id="TIGR00079">
    <property type="entry name" value="pept_deformyl"/>
    <property type="match status" value="1"/>
</dbReference>
<comment type="similarity">
    <text evidence="1 3">Belongs to the polypeptide deformylase family.</text>
</comment>
<keyword evidence="3" id="KW-0479">Metal-binding</keyword>
<dbReference type="GO" id="GO:0046872">
    <property type="term" value="F:metal ion binding"/>
    <property type="evidence" value="ECO:0007669"/>
    <property type="project" value="UniProtKB-KW"/>
</dbReference>
<dbReference type="InterPro" id="IPR023635">
    <property type="entry name" value="Peptide_deformylase"/>
</dbReference>
<dbReference type="CDD" id="cd00487">
    <property type="entry name" value="Pep_deformylase"/>
    <property type="match status" value="1"/>
</dbReference>
<dbReference type="HAMAP" id="MF_00163">
    <property type="entry name" value="Pep_deformylase"/>
    <property type="match status" value="1"/>
</dbReference>
<reference evidence="6 7" key="1">
    <citation type="submission" date="2024-10" db="EMBL/GenBank/DDBJ databases">
        <title>Updated reference genomes for cyclostephanoid diatoms.</title>
        <authorList>
            <person name="Roberts W.R."/>
            <person name="Alverson A.J."/>
        </authorList>
    </citation>
    <scope>NUCLEOTIDE SEQUENCE [LARGE SCALE GENOMIC DNA]</scope>
    <source>
        <strain evidence="6 7">AJA010-31</strain>
    </source>
</reference>
<keyword evidence="7" id="KW-1185">Reference proteome</keyword>
<evidence type="ECO:0000313" key="6">
    <source>
        <dbReference type="EMBL" id="KAL3804965.1"/>
    </source>
</evidence>
<dbReference type="PANTHER" id="PTHR10458:SF22">
    <property type="entry name" value="PEPTIDE DEFORMYLASE"/>
    <property type="match status" value="1"/>
</dbReference>
<feature type="transmembrane region" description="Helical" evidence="5">
    <location>
        <begin position="20"/>
        <end position="44"/>
    </location>
</feature>
<keyword evidence="3" id="KW-0378">Hydrolase</keyword>
<keyword evidence="3" id="KW-0648">Protein biosynthesis</keyword>
<keyword evidence="5" id="KW-0812">Transmembrane</keyword>
<evidence type="ECO:0000256" key="5">
    <source>
        <dbReference type="SAM" id="Phobius"/>
    </source>
</evidence>
<evidence type="ECO:0000256" key="2">
    <source>
        <dbReference type="ARBA" id="ARBA00012175"/>
    </source>
</evidence>
<keyword evidence="5" id="KW-0472">Membrane</keyword>
<gene>
    <name evidence="6" type="ORF">ACHAWO_012538</name>
</gene>
<evidence type="ECO:0000313" key="7">
    <source>
        <dbReference type="Proteomes" id="UP001530400"/>
    </source>
</evidence>
<organism evidence="6 7">
    <name type="scientific">Cyclotella atomus</name>
    <dbReference type="NCBI Taxonomy" id="382360"/>
    <lineage>
        <taxon>Eukaryota</taxon>
        <taxon>Sar</taxon>
        <taxon>Stramenopiles</taxon>
        <taxon>Ochrophyta</taxon>
        <taxon>Bacillariophyta</taxon>
        <taxon>Coscinodiscophyceae</taxon>
        <taxon>Thalassiosirophycidae</taxon>
        <taxon>Stephanodiscales</taxon>
        <taxon>Stephanodiscaceae</taxon>
        <taxon>Cyclotella</taxon>
    </lineage>
</organism>
<feature type="region of interest" description="Disordered" evidence="4">
    <location>
        <begin position="738"/>
        <end position="831"/>
    </location>
</feature>
<feature type="compositionally biased region" description="Polar residues" evidence="4">
    <location>
        <begin position="84"/>
        <end position="102"/>
    </location>
</feature>
<evidence type="ECO:0000256" key="4">
    <source>
        <dbReference type="SAM" id="MobiDB-lite"/>
    </source>
</evidence>
<dbReference type="EMBL" id="JALLPJ020000018">
    <property type="protein sequence ID" value="KAL3804965.1"/>
    <property type="molecule type" value="Genomic_DNA"/>
</dbReference>
<sequence>MRRPGRDLNDGRNNRGRRVLHSFLGKLLAFLLAISSLSTIRGFLGLNKLNFDDSDSGASFAPPMANDLQRLTKEEVHGVDVSTSLTIKDPTKSPTVSPTSNEVEGPTISPTWRDRKSESNFSVSTNNPENKKEQGIFTFVDVLSTNDLDPNEFALHTNVSICDDNLLNTQNNNKSETILIDMNPKSTIASDISEIRHYPSTKSICLHLRSGSRCPMPDLLGRLSGSSIAMLEWVQNHPDNNQAFDGGTVFCGSYANAWLMGGIYFLEILIIHCNGFGVIQKNISQMMQIDFGDVCIEDPKYSRVTGDCAFVNIEPNNPLKEDEFAGHWRLKHGVDSSPRPWFTRYQPLGCRDQEQIVQPNCSVPMHSGRAAEYSFRWKSNGFVERLQSFTRDLGFSTRVPPILRNQSYPPGVARYAVTDIEMELYGGLGLGHLFVSAQSYHPLDLSVEFFEKYYHTRNCTQFVIGIGQWPAAYTSNFAKYARQMTERMTDSGIYSIGRGDIKVYLWQVHYNPIGDLKQCIPGTSRPEDFRNPTVIDGYNILLQNIADDFSLLQQHTLQMRLNPPSFSGTFYTITEFPSPILRRVPNAPITTFDDDLVSKSKEMLGIMYEARGVGLAAPQIGLNELIFVYNPSDSKNMERVVCNPSITKYSEETIVEEEGCLSLRSDDTAGQVARSAWIETEYQNELGQMVRRRLKGFEARVFQHEYDHLRGLLCYDRFPPEDREAVQKSIENLLGIYSGDDAQVDPNDAEAKSMQPKPLSARWMPPLETEDNETEESITSSKSSGGFGMGGSAKKTGAKKDKAKKPRERNGGFSTDPRFKSSGKTPYANRK</sequence>
<dbReference type="GO" id="GO:0042586">
    <property type="term" value="F:peptide deformylase activity"/>
    <property type="evidence" value="ECO:0007669"/>
    <property type="project" value="UniProtKB-EC"/>
</dbReference>
<dbReference type="NCBIfam" id="NF001159">
    <property type="entry name" value="PRK00150.1-3"/>
    <property type="match status" value="1"/>
</dbReference>
<dbReference type="Pfam" id="PF01327">
    <property type="entry name" value="Pep_deformylase"/>
    <property type="match status" value="1"/>
</dbReference>
<proteinExistence type="inferred from homology"/>
<accession>A0ABD3QXF5</accession>
<dbReference type="PRINTS" id="PR01576">
    <property type="entry name" value="PDEFORMYLASE"/>
</dbReference>
<dbReference type="InterPro" id="IPR036821">
    <property type="entry name" value="Peptide_deformylase_sf"/>
</dbReference>
<comment type="caution">
    <text evidence="6">The sequence shown here is derived from an EMBL/GenBank/DDBJ whole genome shotgun (WGS) entry which is preliminary data.</text>
</comment>
<dbReference type="PANTHER" id="PTHR10458">
    <property type="entry name" value="PEPTIDE DEFORMYLASE"/>
    <property type="match status" value="1"/>
</dbReference>
<evidence type="ECO:0000256" key="1">
    <source>
        <dbReference type="ARBA" id="ARBA00010759"/>
    </source>
</evidence>
<protein>
    <recommendedName>
        <fullName evidence="2 3">Peptide deformylase</fullName>
        <ecNumber evidence="2 3">3.5.1.88</ecNumber>
    </recommendedName>
</protein>
<name>A0ABD3QXF5_9STRA</name>
<dbReference type="EC" id="3.5.1.88" evidence="2 3"/>
<feature type="compositionally biased region" description="Polar residues" evidence="4">
    <location>
        <begin position="119"/>
        <end position="128"/>
    </location>
</feature>
<comment type="function">
    <text evidence="3">Removes the formyl group from the N-terminal Met of newly synthesized proteins.</text>
</comment>
<dbReference type="Proteomes" id="UP001530400">
    <property type="component" value="Unassembled WGS sequence"/>
</dbReference>
<comment type="catalytic activity">
    <reaction evidence="3">
        <text>N-terminal N-formyl-L-methionyl-[peptide] + H2O = N-terminal L-methionyl-[peptide] + formate</text>
        <dbReference type="Rhea" id="RHEA:24420"/>
        <dbReference type="Rhea" id="RHEA-COMP:10639"/>
        <dbReference type="Rhea" id="RHEA-COMP:10640"/>
        <dbReference type="ChEBI" id="CHEBI:15377"/>
        <dbReference type="ChEBI" id="CHEBI:15740"/>
        <dbReference type="ChEBI" id="CHEBI:49298"/>
        <dbReference type="ChEBI" id="CHEBI:64731"/>
        <dbReference type="EC" id="3.5.1.88"/>
    </reaction>
</comment>
<evidence type="ECO:0000256" key="3">
    <source>
        <dbReference type="RuleBase" id="RU362111"/>
    </source>
</evidence>
<dbReference type="Gene3D" id="3.90.45.10">
    <property type="entry name" value="Peptide deformylase"/>
    <property type="match status" value="1"/>
</dbReference>
<dbReference type="AlphaFoldDB" id="A0ABD3QXF5"/>